<evidence type="ECO:0000313" key="2">
    <source>
        <dbReference type="Proteomes" id="UP000636505"/>
    </source>
</evidence>
<comment type="caution">
    <text evidence="1">The sequence shown here is derived from an EMBL/GenBank/DDBJ whole genome shotgun (WGS) entry which is preliminary data.</text>
</comment>
<dbReference type="EMBL" id="JADEXG010000031">
    <property type="protein sequence ID" value="MBE9078369.1"/>
    <property type="molecule type" value="Genomic_DNA"/>
</dbReference>
<sequence>MKPKSCQKYVVGVMTMDLEGKDSERFLDCVTKAVNTFEPALNDSLGVRVVAFSF</sequence>
<reference evidence="1" key="1">
    <citation type="submission" date="2020-10" db="EMBL/GenBank/DDBJ databases">
        <authorList>
            <person name="Castelo-Branco R."/>
            <person name="Eusebio N."/>
            <person name="Adriana R."/>
            <person name="Vieira A."/>
            <person name="Brugerolle De Fraissinette N."/>
            <person name="Rezende De Castro R."/>
            <person name="Schneider M.P."/>
            <person name="Vasconcelos V."/>
            <person name="Leao P.N."/>
        </authorList>
    </citation>
    <scope>NUCLEOTIDE SEQUENCE</scope>
    <source>
        <strain evidence="1">LEGE 07310</strain>
    </source>
</reference>
<evidence type="ECO:0000313" key="1">
    <source>
        <dbReference type="EMBL" id="MBE9078369.1"/>
    </source>
</evidence>
<keyword evidence="2" id="KW-1185">Reference proteome</keyword>
<gene>
    <name evidence="1" type="ORF">IQ241_13875</name>
</gene>
<dbReference type="RefSeq" id="WP_193908152.1">
    <property type="nucleotide sequence ID" value="NZ_JADEXG010000031.1"/>
</dbReference>
<accession>A0A8J7APS7</accession>
<dbReference type="Proteomes" id="UP000636505">
    <property type="component" value="Unassembled WGS sequence"/>
</dbReference>
<organism evidence="1 2">
    <name type="scientific">Vasconcelosia minhoensis LEGE 07310</name>
    <dbReference type="NCBI Taxonomy" id="915328"/>
    <lineage>
        <taxon>Bacteria</taxon>
        <taxon>Bacillati</taxon>
        <taxon>Cyanobacteriota</taxon>
        <taxon>Cyanophyceae</taxon>
        <taxon>Nodosilineales</taxon>
        <taxon>Cymatolegaceae</taxon>
        <taxon>Vasconcelosia</taxon>
        <taxon>Vasconcelosia minhoensis</taxon>
    </lineage>
</organism>
<protein>
    <submittedName>
        <fullName evidence="1">Uncharacterized protein</fullName>
    </submittedName>
</protein>
<proteinExistence type="predicted"/>
<dbReference type="AlphaFoldDB" id="A0A8J7APS7"/>
<name>A0A8J7APS7_9CYAN</name>